<feature type="region of interest" description="Disordered" evidence="1">
    <location>
        <begin position="484"/>
        <end position="504"/>
    </location>
</feature>
<dbReference type="AlphaFoldDB" id="F0YB22"/>
<dbReference type="InParanoid" id="F0YB22"/>
<dbReference type="PANTHER" id="PTHR23525:SF1">
    <property type="entry name" value="NODULIN-LIKE DOMAIN-CONTAINING PROTEIN"/>
    <property type="match status" value="1"/>
</dbReference>
<feature type="transmembrane region" description="Helical" evidence="2">
    <location>
        <begin position="137"/>
        <end position="158"/>
    </location>
</feature>
<keyword evidence="2" id="KW-1133">Transmembrane helix</keyword>
<dbReference type="eggNOG" id="ENOG502QPTK">
    <property type="taxonomic scope" value="Eukaryota"/>
</dbReference>
<dbReference type="GeneID" id="20224933"/>
<dbReference type="Pfam" id="PF07690">
    <property type="entry name" value="MFS_1"/>
    <property type="match status" value="2"/>
</dbReference>
<dbReference type="KEGG" id="aaf:AURANDRAFT_64638"/>
<dbReference type="SUPFAM" id="SSF103473">
    <property type="entry name" value="MFS general substrate transporter"/>
    <property type="match status" value="1"/>
</dbReference>
<feature type="transmembrane region" description="Helical" evidence="2">
    <location>
        <begin position="216"/>
        <end position="232"/>
    </location>
</feature>
<dbReference type="Gene3D" id="1.20.1250.20">
    <property type="entry name" value="MFS general substrate transporter like domains"/>
    <property type="match status" value="2"/>
</dbReference>
<dbReference type="RefSeq" id="XP_009037556.1">
    <property type="nucleotide sequence ID" value="XM_009039308.1"/>
</dbReference>
<feature type="transmembrane region" description="Helical" evidence="2">
    <location>
        <begin position="453"/>
        <end position="477"/>
    </location>
</feature>
<feature type="transmembrane region" description="Helical" evidence="2">
    <location>
        <begin position="112"/>
        <end position="130"/>
    </location>
</feature>
<feature type="transmembrane region" description="Helical" evidence="2">
    <location>
        <begin position="76"/>
        <end position="100"/>
    </location>
</feature>
<dbReference type="InterPro" id="IPR036259">
    <property type="entry name" value="MFS_trans_sf"/>
</dbReference>
<evidence type="ECO:0000256" key="1">
    <source>
        <dbReference type="SAM" id="MobiDB-lite"/>
    </source>
</evidence>
<keyword evidence="2" id="KW-0472">Membrane</keyword>
<dbReference type="EMBL" id="GL833130">
    <property type="protein sequence ID" value="EGB07553.1"/>
    <property type="molecule type" value="Genomic_DNA"/>
</dbReference>
<dbReference type="GO" id="GO:0022857">
    <property type="term" value="F:transmembrane transporter activity"/>
    <property type="evidence" value="ECO:0007669"/>
    <property type="project" value="InterPro"/>
</dbReference>
<evidence type="ECO:0000313" key="3">
    <source>
        <dbReference type="EMBL" id="EGB07553.1"/>
    </source>
</evidence>
<feature type="transmembrane region" description="Helical" evidence="2">
    <location>
        <begin position="244"/>
        <end position="264"/>
    </location>
</feature>
<proteinExistence type="predicted"/>
<feature type="transmembrane region" description="Helical" evidence="2">
    <location>
        <begin position="170"/>
        <end position="195"/>
    </location>
</feature>
<dbReference type="InterPro" id="IPR011701">
    <property type="entry name" value="MFS"/>
</dbReference>
<evidence type="ECO:0000256" key="2">
    <source>
        <dbReference type="SAM" id="Phobius"/>
    </source>
</evidence>
<evidence type="ECO:0008006" key="5">
    <source>
        <dbReference type="Google" id="ProtNLM"/>
    </source>
</evidence>
<dbReference type="PANTHER" id="PTHR23525">
    <property type="entry name" value="TRANSPORTER, PUTATIVE-RELATED"/>
    <property type="match status" value="1"/>
</dbReference>
<dbReference type="Proteomes" id="UP000002729">
    <property type="component" value="Unassembled WGS sequence"/>
</dbReference>
<accession>F0YB22</accession>
<name>F0YB22_AURAN</name>
<dbReference type="OMA" id="QALWGLY"/>
<feature type="region of interest" description="Disordered" evidence="1">
    <location>
        <begin position="537"/>
        <end position="567"/>
    </location>
</feature>
<keyword evidence="2" id="KW-0812">Transmembrane</keyword>
<reference evidence="3 4" key="1">
    <citation type="journal article" date="2011" name="Proc. Natl. Acad. Sci. U.S.A.">
        <title>Niche of harmful alga Aureococcus anophagefferens revealed through ecogenomics.</title>
        <authorList>
            <person name="Gobler C.J."/>
            <person name="Berry D.L."/>
            <person name="Dyhrman S.T."/>
            <person name="Wilhelm S.W."/>
            <person name="Salamov A."/>
            <person name="Lobanov A.V."/>
            <person name="Zhang Y."/>
            <person name="Collier J.L."/>
            <person name="Wurch L.L."/>
            <person name="Kustka A.B."/>
            <person name="Dill B.D."/>
            <person name="Shah M."/>
            <person name="VerBerkmoes N.C."/>
            <person name="Kuo A."/>
            <person name="Terry A."/>
            <person name="Pangilinan J."/>
            <person name="Lindquist E.A."/>
            <person name="Lucas S."/>
            <person name="Paulsen I.T."/>
            <person name="Hattenrath-Lehmann T.K."/>
            <person name="Talmage S.C."/>
            <person name="Walker E.A."/>
            <person name="Koch F."/>
            <person name="Burson A.M."/>
            <person name="Marcoval M.A."/>
            <person name="Tang Y.Z."/>
            <person name="Lecleir G.R."/>
            <person name="Coyne K.J."/>
            <person name="Berg G.M."/>
            <person name="Bertrand E.M."/>
            <person name="Saito M.A."/>
            <person name="Gladyshev V.N."/>
            <person name="Grigoriev I.V."/>
        </authorList>
    </citation>
    <scope>NUCLEOTIDE SEQUENCE [LARGE SCALE GENOMIC DNA]</scope>
    <source>
        <strain evidence="4">CCMP 1984</strain>
    </source>
</reference>
<dbReference type="OrthoDB" id="541403at2759"/>
<feature type="transmembrane region" description="Helical" evidence="2">
    <location>
        <begin position="367"/>
        <end position="387"/>
    </location>
</feature>
<organism evidence="4">
    <name type="scientific">Aureococcus anophagefferens</name>
    <name type="common">Harmful bloom alga</name>
    <dbReference type="NCBI Taxonomy" id="44056"/>
    <lineage>
        <taxon>Eukaryota</taxon>
        <taxon>Sar</taxon>
        <taxon>Stramenopiles</taxon>
        <taxon>Ochrophyta</taxon>
        <taxon>Pelagophyceae</taxon>
        <taxon>Pelagomonadales</taxon>
        <taxon>Pelagomonadaceae</taxon>
        <taxon>Aureococcus</taxon>
    </lineage>
</organism>
<sequence length="567" mass="59838">MATAAFLAKVRAAGGWDKYVHEPRADLLALRQQLPSLRERGRASPSTVRAHERLFLNTSLPDEMAPSSNWNVRCTLAFYPALTICTSLATSAPLAAYILLRTGSNVKVGLAVGAQGVANLLAAFPAAWLGDRWSRPMVIRVAAALGVGGMSALGASVLSPGLERHARVQYGAICGALLILGLFMGGHSSSVEALFGDSVESGRRSALYARKSALKVLGNAAGPLVSIAVFASLGDEWRKGELEVVIACGCCFFVLPAALACSLGEAHTLGGSLSESLLSGGGRESESAPRKTDRATEVRIAATVCAADVVSMLGSGMTIKFFPLFFWKEVGLTPIQVQVIYVLAPSGIAACSLVAQRASRRFGRVQTTVATKLAGISLLVAMSRVGAGVGDGPTVVVLYLLRTWLMNCCMGLTRSVLNDYERARWNAAESINLFSWSGSAALGGYLIDRHGYRVTFLVTAAIQFVAALILASIALLVRSERPRAAATSPDDDGDETASRTSSGGYSLLDFDDTLRLDTPPHEMTDAQIDELLSATTNLVTPTKLRPVSEGDETGEEAPPPGTQYTTL</sequence>
<protein>
    <recommendedName>
        <fullName evidence="5">Major facilitator superfamily (MFS) profile domain-containing protein</fullName>
    </recommendedName>
</protein>
<keyword evidence="4" id="KW-1185">Reference proteome</keyword>
<feature type="transmembrane region" description="Helical" evidence="2">
    <location>
        <begin position="335"/>
        <end position="355"/>
    </location>
</feature>
<evidence type="ECO:0000313" key="4">
    <source>
        <dbReference type="Proteomes" id="UP000002729"/>
    </source>
</evidence>
<feature type="transmembrane region" description="Helical" evidence="2">
    <location>
        <begin position="300"/>
        <end position="323"/>
    </location>
</feature>
<gene>
    <name evidence="3" type="ORF">AURANDRAFT_64638</name>
</gene>